<keyword evidence="2" id="KW-1185">Reference proteome</keyword>
<dbReference type="Proteomes" id="UP000663760">
    <property type="component" value="Chromosome 6"/>
</dbReference>
<reference evidence="1" key="1">
    <citation type="submission" date="2020-02" db="EMBL/GenBank/DDBJ databases">
        <authorList>
            <person name="Scholz U."/>
            <person name="Mascher M."/>
            <person name="Fiebig A."/>
        </authorList>
    </citation>
    <scope>NUCLEOTIDE SEQUENCE</scope>
</reference>
<evidence type="ECO:0000313" key="1">
    <source>
        <dbReference type="EMBL" id="CAA7397615.1"/>
    </source>
</evidence>
<dbReference type="AlphaFoldDB" id="A0A7I8KKV8"/>
<sequence>MWFFLSFCYFLRHLSSHFVLFFVNPTFCSFVIVV</sequence>
<dbReference type="EMBL" id="LR746269">
    <property type="protein sequence ID" value="CAA7397615.1"/>
    <property type="molecule type" value="Genomic_DNA"/>
</dbReference>
<proteinExistence type="predicted"/>
<accession>A0A7I8KKV8</accession>
<evidence type="ECO:0000313" key="2">
    <source>
        <dbReference type="Proteomes" id="UP000663760"/>
    </source>
</evidence>
<gene>
    <name evidence="1" type="ORF">SI8410_06008280</name>
</gene>
<name>A0A7I8KKV8_SPIIN</name>
<organism evidence="1 2">
    <name type="scientific">Spirodela intermedia</name>
    <name type="common">Intermediate duckweed</name>
    <dbReference type="NCBI Taxonomy" id="51605"/>
    <lineage>
        <taxon>Eukaryota</taxon>
        <taxon>Viridiplantae</taxon>
        <taxon>Streptophyta</taxon>
        <taxon>Embryophyta</taxon>
        <taxon>Tracheophyta</taxon>
        <taxon>Spermatophyta</taxon>
        <taxon>Magnoliopsida</taxon>
        <taxon>Liliopsida</taxon>
        <taxon>Araceae</taxon>
        <taxon>Lemnoideae</taxon>
        <taxon>Spirodela</taxon>
    </lineage>
</organism>
<protein>
    <submittedName>
        <fullName evidence="1">Uncharacterized protein</fullName>
    </submittedName>
</protein>